<protein>
    <submittedName>
        <fullName evidence="2">Uncharacterized protein</fullName>
    </submittedName>
</protein>
<proteinExistence type="predicted"/>
<accession>A0A822XI80</accession>
<organism evidence="2 3">
    <name type="scientific">Nelumbo nucifera</name>
    <name type="common">Sacred lotus</name>
    <dbReference type="NCBI Taxonomy" id="4432"/>
    <lineage>
        <taxon>Eukaryota</taxon>
        <taxon>Viridiplantae</taxon>
        <taxon>Streptophyta</taxon>
        <taxon>Embryophyta</taxon>
        <taxon>Tracheophyta</taxon>
        <taxon>Spermatophyta</taxon>
        <taxon>Magnoliopsida</taxon>
        <taxon>Proteales</taxon>
        <taxon>Nelumbonaceae</taxon>
        <taxon>Nelumbo</taxon>
    </lineage>
</organism>
<keyword evidence="1" id="KW-0732">Signal</keyword>
<comment type="caution">
    <text evidence="2">The sequence shown here is derived from an EMBL/GenBank/DDBJ whole genome shotgun (WGS) entry which is preliminary data.</text>
</comment>
<feature type="chain" id="PRO_5032380895" evidence="1">
    <location>
        <begin position="23"/>
        <end position="141"/>
    </location>
</feature>
<evidence type="ECO:0000313" key="2">
    <source>
        <dbReference type="EMBL" id="DAD18505.1"/>
    </source>
</evidence>
<reference evidence="2 3" key="1">
    <citation type="journal article" date="2020" name="Mol. Biol. Evol.">
        <title>Distinct Expression and Methylation Patterns for Genes with Different Fates following a Single Whole-Genome Duplication in Flowering Plants.</title>
        <authorList>
            <person name="Shi T."/>
            <person name="Rahmani R.S."/>
            <person name="Gugger P.F."/>
            <person name="Wang M."/>
            <person name="Li H."/>
            <person name="Zhang Y."/>
            <person name="Li Z."/>
            <person name="Wang Q."/>
            <person name="Van de Peer Y."/>
            <person name="Marchal K."/>
            <person name="Chen J."/>
        </authorList>
    </citation>
    <scope>NUCLEOTIDE SEQUENCE [LARGE SCALE GENOMIC DNA]</scope>
    <source>
        <tissue evidence="2">Leaf</tissue>
    </source>
</reference>
<name>A0A822XI80_NELNU</name>
<keyword evidence="3" id="KW-1185">Reference proteome</keyword>
<dbReference type="AlphaFoldDB" id="A0A822XI80"/>
<dbReference type="EMBL" id="DUZY01000001">
    <property type="protein sequence ID" value="DAD18505.1"/>
    <property type="molecule type" value="Genomic_DNA"/>
</dbReference>
<gene>
    <name evidence="2" type="ORF">HUJ06_019968</name>
</gene>
<feature type="signal peptide" evidence="1">
    <location>
        <begin position="1"/>
        <end position="22"/>
    </location>
</feature>
<sequence>MCCNHILHLAFFIQQMPCPCQDHPCKVHHIQWFLLFLLLRRYGKQGQSISCELVGVEWVQGMGSHSMSGTPPFNQDAQVEASVSSSSMPYPNYMGSCFMHKWRSHETPCNFLQRDRSCARQEPEIGWLTYLMLQTIALAMK</sequence>
<dbReference type="Proteomes" id="UP000607653">
    <property type="component" value="Unassembled WGS sequence"/>
</dbReference>
<evidence type="ECO:0000313" key="3">
    <source>
        <dbReference type="Proteomes" id="UP000607653"/>
    </source>
</evidence>
<evidence type="ECO:0000256" key="1">
    <source>
        <dbReference type="SAM" id="SignalP"/>
    </source>
</evidence>